<evidence type="ECO:0000313" key="4">
    <source>
        <dbReference type="EMBL" id="RFU25911.1"/>
    </source>
</evidence>
<feature type="non-terminal residue" evidence="4">
    <location>
        <position position="1"/>
    </location>
</feature>
<dbReference type="PANTHER" id="PTHR40627:SF4">
    <property type="entry name" value="PRENYLTRANSFERASE ASQH1-RELATED"/>
    <property type="match status" value="1"/>
</dbReference>
<name>A0A3E2GXS3_SCYLI</name>
<dbReference type="PANTHER" id="PTHR40627">
    <property type="entry name" value="INDOLE PRENYLTRANSFERASE TDIB-RELATED"/>
    <property type="match status" value="1"/>
</dbReference>
<protein>
    <submittedName>
        <fullName evidence="4">Uncharacterized protein</fullName>
    </submittedName>
</protein>
<dbReference type="Pfam" id="PF11991">
    <property type="entry name" value="Trp_DMAT"/>
    <property type="match status" value="1"/>
</dbReference>
<dbReference type="OrthoDB" id="3354387at2759"/>
<dbReference type="InterPro" id="IPR017795">
    <property type="entry name" value="ABBA_NscD-like"/>
</dbReference>
<sequence>MSPTLLAENNFTPSISSNGTPSDHVGDLLKRKTESDSMCVAAVNHISDEDARFRAYNTAARFLPAGSEDEAYWWNLVGRQVASMMYEADYTFERQIQLLLFHRFHIIPALGPKPTSQVPWFRSRVAPGAGDGTPIAYSWKWSTGTGKPTIRHYMEPLGSLTGTPADPRNEMAPKQMLLQLASEFPGIKLDAFWKYAEHLRAFAPDEATRRRYNASAVLLGLEMPADSDRVDVMAGLLVKVPEQVRELLPTIIPAAFRDALDGDISLEALNVAREFIENNPHLSVNGTMAMDCIDAGRSRFKFYTMNQGISFEHIENVMSLAGRKSVSRTALDSLRELWFGLKGLPMDFPTSSEVPNVDVGQSTNGTASAGNASGLSFYFDIHPQHPLPDVKMQVDLGKHAKNDWDAATVVTDFLRCHGQAHYAQAYLNMLQSMVPIDELQSCRGVLAYFSFAIKKDQVEIKSYFNAQAYRRYYHNRRGGDRMSPKSQRRSLFE</sequence>
<dbReference type="OMA" id="TGIDCCK"/>
<keyword evidence="2" id="KW-0808">Transferase</keyword>
<dbReference type="GO" id="GO:0009820">
    <property type="term" value="P:alkaloid metabolic process"/>
    <property type="evidence" value="ECO:0007669"/>
    <property type="project" value="InterPro"/>
</dbReference>
<evidence type="ECO:0000256" key="2">
    <source>
        <dbReference type="ARBA" id="ARBA00022679"/>
    </source>
</evidence>
<dbReference type="NCBIfam" id="TIGR03429">
    <property type="entry name" value="arom_pren_DMATS"/>
    <property type="match status" value="1"/>
</dbReference>
<gene>
    <name evidence="4" type="ORF">B7463_g10420</name>
</gene>
<dbReference type="CDD" id="cd13929">
    <property type="entry name" value="PT-DMATS_CymD"/>
    <property type="match status" value="1"/>
</dbReference>
<reference evidence="4 5" key="1">
    <citation type="submission" date="2018-05" db="EMBL/GenBank/DDBJ databases">
        <title>Draft genome sequence of Scytalidium lignicola DSM 105466, a ubiquitous saprotrophic fungus.</title>
        <authorList>
            <person name="Buettner E."/>
            <person name="Gebauer A.M."/>
            <person name="Hofrichter M."/>
            <person name="Liers C."/>
            <person name="Kellner H."/>
        </authorList>
    </citation>
    <scope>NUCLEOTIDE SEQUENCE [LARGE SCALE GENOMIC DNA]</scope>
    <source>
        <strain evidence="4 5">DSM 105466</strain>
    </source>
</reference>
<dbReference type="Proteomes" id="UP000258309">
    <property type="component" value="Unassembled WGS sequence"/>
</dbReference>
<dbReference type="EMBL" id="NCSJ02000296">
    <property type="protein sequence ID" value="RFU25911.1"/>
    <property type="molecule type" value="Genomic_DNA"/>
</dbReference>
<organism evidence="4 5">
    <name type="scientific">Scytalidium lignicola</name>
    <name type="common">Hyphomycete</name>
    <dbReference type="NCBI Taxonomy" id="5539"/>
    <lineage>
        <taxon>Eukaryota</taxon>
        <taxon>Fungi</taxon>
        <taxon>Dikarya</taxon>
        <taxon>Ascomycota</taxon>
        <taxon>Pezizomycotina</taxon>
        <taxon>Leotiomycetes</taxon>
        <taxon>Leotiomycetes incertae sedis</taxon>
        <taxon>Scytalidium</taxon>
    </lineage>
</organism>
<feature type="region of interest" description="Disordered" evidence="3">
    <location>
        <begin position="1"/>
        <end position="27"/>
    </location>
</feature>
<dbReference type="GO" id="GO:0004659">
    <property type="term" value="F:prenyltransferase activity"/>
    <property type="evidence" value="ECO:0007669"/>
    <property type="project" value="TreeGrafter"/>
</dbReference>
<accession>A0A3E2GXS3</accession>
<comment type="caution">
    <text evidence="4">The sequence shown here is derived from an EMBL/GenBank/DDBJ whole genome shotgun (WGS) entry which is preliminary data.</text>
</comment>
<evidence type="ECO:0000256" key="3">
    <source>
        <dbReference type="SAM" id="MobiDB-lite"/>
    </source>
</evidence>
<evidence type="ECO:0000256" key="1">
    <source>
        <dbReference type="ARBA" id="ARBA00010209"/>
    </source>
</evidence>
<feature type="non-terminal residue" evidence="4">
    <location>
        <position position="493"/>
    </location>
</feature>
<proteinExistence type="inferred from homology"/>
<feature type="compositionally biased region" description="Polar residues" evidence="3">
    <location>
        <begin position="1"/>
        <end position="21"/>
    </location>
</feature>
<dbReference type="AlphaFoldDB" id="A0A3E2GXS3"/>
<comment type="similarity">
    <text evidence="1">Belongs to the tryptophan dimethylallyltransferase family.</text>
</comment>
<keyword evidence="5" id="KW-1185">Reference proteome</keyword>
<evidence type="ECO:0000313" key="5">
    <source>
        <dbReference type="Proteomes" id="UP000258309"/>
    </source>
</evidence>